<evidence type="ECO:0000256" key="1">
    <source>
        <dbReference type="SAM" id="SignalP"/>
    </source>
</evidence>
<dbReference type="STRING" id="156889.Mmc1_0608"/>
<organism evidence="2 3">
    <name type="scientific">Magnetococcus marinus (strain ATCC BAA-1437 / JCM 17883 / MC-1)</name>
    <dbReference type="NCBI Taxonomy" id="156889"/>
    <lineage>
        <taxon>Bacteria</taxon>
        <taxon>Pseudomonadati</taxon>
        <taxon>Pseudomonadota</taxon>
        <taxon>Magnetococcia</taxon>
        <taxon>Magnetococcales</taxon>
        <taxon>Magnetococcaceae</taxon>
        <taxon>Magnetococcus</taxon>
    </lineage>
</organism>
<sequence precursor="true">MRPLLKRLNRHAVIKPFMLCLGGLSGSLMFCCNALADNLTGLAYPVLVASQLHAHQDPSSRFTAPATEPLSDGLNLQPNLKTTLFLDGANLTTQEQPSLRLFYGDNPNLYLEVGRKNRPFAATATHWDNLSLAGEMAQLPEQGVALGVQAADGLYGELYVGSLHSSLAQPNSYAAHMGYLHNGESFSMDVGVRYSSHMQLNSSMGTQELQGIGAHGIFNMGSLTLLGEYVATTDGGYVSESATALRPSAWNTELGYRYVLGRVNTTFAVGYQGSVSSLNAESPEDSFLAGVRMNLFPNSALSLELRRDSLPDQASDEAATVKFAVDF</sequence>
<feature type="signal peptide" evidence="1">
    <location>
        <begin position="1"/>
        <end position="36"/>
    </location>
</feature>
<reference evidence="2 3" key="2">
    <citation type="journal article" date="2012" name="Int. J. Syst. Evol. Microbiol.">
        <title>Magnetococcus marinus gen. nov., sp. nov., a marine, magnetotactic bacterium that represents a novel lineage (Magnetococcaceae fam. nov.; Magnetococcales ord. nov.) at the base of the Alphaproteobacteria.</title>
        <authorList>
            <person name="Bazylinski D.A."/>
            <person name="Williams T.J."/>
            <person name="Lefevre C.T."/>
            <person name="Berg R.J."/>
            <person name="Zhang C.L."/>
            <person name="Bowser S.S."/>
            <person name="Dean A.J."/>
            <person name="Beveridge T.J."/>
        </authorList>
    </citation>
    <scope>NUCLEOTIDE SEQUENCE [LARGE SCALE GENOMIC DNA]</scope>
    <source>
        <strain evidence="3">ATCC BAA-1437 / JCM 17883 / MC-1</strain>
    </source>
</reference>
<name>A0L586_MAGMM</name>
<feature type="chain" id="PRO_5002626908" description="Autotransporter domain-containing protein" evidence="1">
    <location>
        <begin position="37"/>
        <end position="327"/>
    </location>
</feature>
<protein>
    <recommendedName>
        <fullName evidence="4">Autotransporter domain-containing protein</fullName>
    </recommendedName>
</protein>
<accession>A0L586</accession>
<proteinExistence type="predicted"/>
<dbReference type="Proteomes" id="UP000002586">
    <property type="component" value="Chromosome"/>
</dbReference>
<dbReference type="EMBL" id="CP000471">
    <property type="protein sequence ID" value="ABK43129.1"/>
    <property type="molecule type" value="Genomic_DNA"/>
</dbReference>
<keyword evidence="3" id="KW-1185">Reference proteome</keyword>
<dbReference type="SUPFAM" id="SSF56935">
    <property type="entry name" value="Porins"/>
    <property type="match status" value="1"/>
</dbReference>
<evidence type="ECO:0000313" key="3">
    <source>
        <dbReference type="Proteomes" id="UP000002586"/>
    </source>
</evidence>
<dbReference type="AlphaFoldDB" id="A0L586"/>
<dbReference type="KEGG" id="mgm:Mmc1_0608"/>
<evidence type="ECO:0008006" key="4">
    <source>
        <dbReference type="Google" id="ProtNLM"/>
    </source>
</evidence>
<evidence type="ECO:0000313" key="2">
    <source>
        <dbReference type="EMBL" id="ABK43129.1"/>
    </source>
</evidence>
<dbReference type="HOGENOM" id="CLU_849410_0_0_5"/>
<dbReference type="RefSeq" id="WP_011712296.1">
    <property type="nucleotide sequence ID" value="NC_008576.1"/>
</dbReference>
<gene>
    <name evidence="2" type="ordered locus">Mmc1_0608</name>
</gene>
<reference evidence="3" key="1">
    <citation type="journal article" date="2009" name="Appl. Environ. Microbiol.">
        <title>Complete genome sequence of the chemolithoautotrophic marine magnetotactic coccus strain MC-1.</title>
        <authorList>
            <person name="Schubbe S."/>
            <person name="Williams T.J."/>
            <person name="Xie G."/>
            <person name="Kiss H.E."/>
            <person name="Brettin T.S."/>
            <person name="Martinez D."/>
            <person name="Ross C.A."/>
            <person name="Schuler D."/>
            <person name="Cox B.L."/>
            <person name="Nealson K.H."/>
            <person name="Bazylinski D.A."/>
        </authorList>
    </citation>
    <scope>NUCLEOTIDE SEQUENCE [LARGE SCALE GENOMIC DNA]</scope>
    <source>
        <strain evidence="3">ATCC BAA-1437 / JCM 17883 / MC-1</strain>
    </source>
</reference>
<dbReference type="eggNOG" id="COG3203">
    <property type="taxonomic scope" value="Bacteria"/>
</dbReference>
<keyword evidence="1" id="KW-0732">Signal</keyword>